<dbReference type="InterPro" id="IPR016047">
    <property type="entry name" value="M23ase_b-sheet_dom"/>
</dbReference>
<dbReference type="AlphaFoldDB" id="A0A246BIE0"/>
<reference evidence="2 3" key="1">
    <citation type="submission" date="2017-05" db="EMBL/GenBank/DDBJ databases">
        <title>De novo genome assembly of Deniococcus indicus strain DR1.</title>
        <authorList>
            <person name="Chauhan D."/>
            <person name="Yennamalli R.M."/>
            <person name="Priyadarshini R."/>
        </authorList>
    </citation>
    <scope>NUCLEOTIDE SEQUENCE [LARGE SCALE GENOMIC DNA]</scope>
    <source>
        <strain evidence="2 3">DR1</strain>
    </source>
</reference>
<protein>
    <recommendedName>
        <fullName evidence="1">M23ase beta-sheet core domain-containing protein</fullName>
    </recommendedName>
</protein>
<feature type="domain" description="M23ase beta-sheet core" evidence="1">
    <location>
        <begin position="96"/>
        <end position="187"/>
    </location>
</feature>
<comment type="caution">
    <text evidence="2">The sequence shown here is derived from an EMBL/GenBank/DDBJ whole genome shotgun (WGS) entry which is preliminary data.</text>
</comment>
<name>A0A246BIE0_9DEIO</name>
<accession>A0A246BIE0</accession>
<dbReference type="CDD" id="cd12797">
    <property type="entry name" value="M23_peptidase"/>
    <property type="match status" value="1"/>
</dbReference>
<dbReference type="GO" id="GO:0004222">
    <property type="term" value="F:metalloendopeptidase activity"/>
    <property type="evidence" value="ECO:0007669"/>
    <property type="project" value="TreeGrafter"/>
</dbReference>
<dbReference type="InterPro" id="IPR011055">
    <property type="entry name" value="Dup_hybrid_motif"/>
</dbReference>
<dbReference type="PANTHER" id="PTHR21666">
    <property type="entry name" value="PEPTIDASE-RELATED"/>
    <property type="match status" value="1"/>
</dbReference>
<proteinExistence type="predicted"/>
<dbReference type="Gene3D" id="2.70.70.10">
    <property type="entry name" value="Glucose Permease (Domain IIA)"/>
    <property type="match status" value="1"/>
</dbReference>
<dbReference type="PANTHER" id="PTHR21666:SF285">
    <property type="entry name" value="M23 FAMILY METALLOPEPTIDASE"/>
    <property type="match status" value="1"/>
</dbReference>
<dbReference type="Pfam" id="PF01551">
    <property type="entry name" value="Peptidase_M23"/>
    <property type="match status" value="1"/>
</dbReference>
<organism evidence="2 3">
    <name type="scientific">Deinococcus indicus</name>
    <dbReference type="NCBI Taxonomy" id="223556"/>
    <lineage>
        <taxon>Bacteria</taxon>
        <taxon>Thermotogati</taxon>
        <taxon>Deinococcota</taxon>
        <taxon>Deinococci</taxon>
        <taxon>Deinococcales</taxon>
        <taxon>Deinococcaceae</taxon>
        <taxon>Deinococcus</taxon>
    </lineage>
</organism>
<evidence type="ECO:0000259" key="1">
    <source>
        <dbReference type="Pfam" id="PF01551"/>
    </source>
</evidence>
<keyword evidence="3" id="KW-1185">Reference proteome</keyword>
<evidence type="ECO:0000313" key="2">
    <source>
        <dbReference type="EMBL" id="OWL95039.1"/>
    </source>
</evidence>
<dbReference type="EMBL" id="NHMK01000020">
    <property type="protein sequence ID" value="OWL95039.1"/>
    <property type="molecule type" value="Genomic_DNA"/>
</dbReference>
<dbReference type="Proteomes" id="UP000197208">
    <property type="component" value="Unassembled WGS sequence"/>
</dbReference>
<dbReference type="InterPro" id="IPR050570">
    <property type="entry name" value="Cell_wall_metabolism_enzyme"/>
</dbReference>
<gene>
    <name evidence="2" type="ORF">CBQ26_13370</name>
</gene>
<evidence type="ECO:0000313" key="3">
    <source>
        <dbReference type="Proteomes" id="UP000197208"/>
    </source>
</evidence>
<dbReference type="OrthoDB" id="9795421at2"/>
<sequence>MSPINFREIPPEKQRKLLLVGSLALASALLFRRQISVSAELVREAVVTKPLPPKRDPSTPTPAGRLFWPVDLSRVRIGPKFMGHAALKTYRHGYGYHTGLDFLTSAVGLKVVAMADGVVVSSTPTASRYGYGHNVLIHHPALGVWTRSSHLYSRDVKAGDVVTAGQQIGRVGDSGTDNVHLHWDVIKLALPNPRFNPHNPATGGVRTPLSGLDPVEEALVRKYFQDPLAFLNARSALNPVTQKVAHA</sequence>
<dbReference type="SUPFAM" id="SSF51261">
    <property type="entry name" value="Duplicated hybrid motif"/>
    <property type="match status" value="1"/>
</dbReference>